<dbReference type="Proteomes" id="UP000472273">
    <property type="component" value="Unplaced"/>
</dbReference>
<protein>
    <recommendedName>
        <fullName evidence="5">Sulfotransferase</fullName>
        <ecNumber evidence="5">2.8.2.-</ecNumber>
    </recommendedName>
</protein>
<dbReference type="PANTHER" id="PTHR11783">
    <property type="entry name" value="SULFOTRANSFERASE SULT"/>
    <property type="match status" value="1"/>
</dbReference>
<evidence type="ECO:0000313" key="7">
    <source>
        <dbReference type="Ensembl" id="ENSPTXP00000020812.1"/>
    </source>
</evidence>
<keyword evidence="8" id="KW-1185">Reference proteome</keyword>
<gene>
    <name evidence="7" type="primary">LOC113443520</name>
</gene>
<name>A0A670Z9M7_PSETE</name>
<reference evidence="7" key="1">
    <citation type="submission" date="2025-08" db="UniProtKB">
        <authorList>
            <consortium name="Ensembl"/>
        </authorList>
    </citation>
    <scope>IDENTIFICATION</scope>
</reference>
<dbReference type="AlphaFoldDB" id="A0A670Z9M7"/>
<keyword evidence="4 5" id="KW-0808">Transferase</keyword>
<evidence type="ECO:0000256" key="2">
    <source>
        <dbReference type="ARBA" id="ARBA00005771"/>
    </source>
</evidence>
<organism evidence="7 8">
    <name type="scientific">Pseudonaja textilis</name>
    <name type="common">Eastern brown snake</name>
    <dbReference type="NCBI Taxonomy" id="8673"/>
    <lineage>
        <taxon>Eukaryota</taxon>
        <taxon>Metazoa</taxon>
        <taxon>Chordata</taxon>
        <taxon>Craniata</taxon>
        <taxon>Vertebrata</taxon>
        <taxon>Euteleostomi</taxon>
        <taxon>Lepidosauria</taxon>
        <taxon>Squamata</taxon>
        <taxon>Bifurcata</taxon>
        <taxon>Unidentata</taxon>
        <taxon>Episquamata</taxon>
        <taxon>Toxicofera</taxon>
        <taxon>Serpentes</taxon>
        <taxon>Colubroidea</taxon>
        <taxon>Elapidae</taxon>
        <taxon>Hydrophiinae</taxon>
        <taxon>Pseudonaja</taxon>
    </lineage>
</organism>
<dbReference type="InterPro" id="IPR027417">
    <property type="entry name" value="P-loop_NTPase"/>
</dbReference>
<evidence type="ECO:0000256" key="5">
    <source>
        <dbReference type="RuleBase" id="RU361155"/>
    </source>
</evidence>
<evidence type="ECO:0000256" key="1">
    <source>
        <dbReference type="ARBA" id="ARBA00004496"/>
    </source>
</evidence>
<dbReference type="Gene3D" id="3.40.50.300">
    <property type="entry name" value="P-loop containing nucleotide triphosphate hydrolases"/>
    <property type="match status" value="1"/>
</dbReference>
<dbReference type="GeneTree" id="ENSGT00940000157101"/>
<dbReference type="GO" id="GO:0005737">
    <property type="term" value="C:cytoplasm"/>
    <property type="evidence" value="ECO:0007669"/>
    <property type="project" value="UniProtKB-SubCell"/>
</dbReference>
<evidence type="ECO:0000256" key="3">
    <source>
        <dbReference type="ARBA" id="ARBA00022490"/>
    </source>
</evidence>
<evidence type="ECO:0000259" key="6">
    <source>
        <dbReference type="Pfam" id="PF00685"/>
    </source>
</evidence>
<keyword evidence="3" id="KW-0963">Cytoplasm</keyword>
<dbReference type="Ensembl" id="ENSPTXT00000021450.1">
    <property type="protein sequence ID" value="ENSPTXP00000020812.1"/>
    <property type="gene ID" value="ENSPTXG00000014383.1"/>
</dbReference>
<comment type="subcellular location">
    <subcellularLocation>
        <location evidence="1">Cytoplasm</location>
    </subcellularLocation>
</comment>
<dbReference type="FunFam" id="3.40.50.300:FF:000433">
    <property type="entry name" value="Estrogen sulfotransferase"/>
    <property type="match status" value="1"/>
</dbReference>
<reference evidence="7" key="2">
    <citation type="submission" date="2025-09" db="UniProtKB">
        <authorList>
            <consortium name="Ensembl"/>
        </authorList>
    </citation>
    <scope>IDENTIFICATION</scope>
</reference>
<comment type="similarity">
    <text evidence="2 5">Belongs to the sulfotransferase 1 family.</text>
</comment>
<proteinExistence type="inferred from homology"/>
<dbReference type="SUPFAM" id="SSF52540">
    <property type="entry name" value="P-loop containing nucleoside triphosphate hydrolases"/>
    <property type="match status" value="1"/>
</dbReference>
<dbReference type="InterPro" id="IPR000863">
    <property type="entry name" value="Sulfotransferase_dom"/>
</dbReference>
<dbReference type="GO" id="GO:0008146">
    <property type="term" value="F:sulfotransferase activity"/>
    <property type="evidence" value="ECO:0007669"/>
    <property type="project" value="InterPro"/>
</dbReference>
<evidence type="ECO:0000313" key="8">
    <source>
        <dbReference type="Proteomes" id="UP000472273"/>
    </source>
</evidence>
<feature type="domain" description="Sulfotransferase" evidence="6">
    <location>
        <begin position="32"/>
        <end position="277"/>
    </location>
</feature>
<dbReference type="EC" id="2.8.2.-" evidence="5"/>
<evidence type="ECO:0000256" key="4">
    <source>
        <dbReference type="ARBA" id="ARBA00022679"/>
    </source>
</evidence>
<sequence>GQLLQDNYFEGTSLIDNTAENLDLLRNFKAQPNDLLICTYPKAGTTWMQEIVDMVQHGGNKQKCARGPIYNRIPFIDLFPMKPISSGEVLMIGSLVLSELACFLEDISLLDNNISLYARNIKDTIVSYFHFHRMNQRMPEPGNWDQFLENFLAGKIAWGSWFDHVQDWWKAKDHHPILYLFYEDIKEDPAREIQKVAHFLDFELPDPLLKEITEHTKFETMKNNPMANYTTRPAFLMNQALSPFMRKGVVGNWKEHLTVAQNEKIDEISSRLLAGSGLVFRTEL</sequence>
<accession>A0A670Z9M7</accession>
<dbReference type="Pfam" id="PF00685">
    <property type="entry name" value="Sulfotransfer_1"/>
    <property type="match status" value="1"/>
</dbReference>